<dbReference type="AlphaFoldDB" id="A0A1F7ZJW5"/>
<protein>
    <recommendedName>
        <fullName evidence="4">Fibronectin type-III domain-containing protein</fullName>
    </recommendedName>
</protein>
<dbReference type="RefSeq" id="XP_022383450.1">
    <property type="nucleotide sequence ID" value="XM_022539255.1"/>
</dbReference>
<dbReference type="PANTHER" id="PTHR35040">
    <property type="match status" value="1"/>
</dbReference>
<dbReference type="Gene3D" id="2.60.40.10">
    <property type="entry name" value="Immunoglobulins"/>
    <property type="match status" value="1"/>
</dbReference>
<keyword evidence="3" id="KW-1185">Reference proteome</keyword>
<sequence>MSAQVCTATLPPNPGEAPKPKSTPLAYSMNSDPDDSGYPMINFCGGFFARRSLADAITYGKALVSPNNARLANYDNRAQTFLHELYHLDLAADSPNPNPRVDDLTISFKVNDNDEETRTVKAYGPLATKILARYQGKGTVGSTGYFVQRNSDNLAYYALAKYVMSKNGNVYPHLPIVTYKLVGPPYPGLLATFVTEGSNFYLNTTDDLTQVSTWIDALGSTDGGSNPGSGGDAGQQIAIASYINPLGDPASWERLFSYDTKKVSVLVANVLNGPDYVVDTAWKSVIDRASSQGKKILGYVRTGYLGVSQQQFTTRLGSKDLADWASQIEQDIDKWFELYGTSLGGIFFDEGWPECGPNNIYADLYAYINKYTKNKHPGAFTVLNPGSPIAQCFENTMDTLLTFESSYETYTSSYVPNDWTPKDPRKIWHIIYRVPQNQIATVAALASSRHAGLLEITDDDQPNPYDNLPSEAYMQALISAVPGGTPPIKNSAKATSSYVAGLPSDVVVSSSDYSSVTLTWSSVANALGYAVYKDGALVLELPASLTRATVGMLDPGSSGISFEVRTALASGSGGGSSRTISANTKSLPADGPIANVGYTQNGDTVVYKADILVPYAFVRLFIGIKQPDVGFGRGWPIQVPGVDPQGVAHHEIVNYMVEGNDFYSGFYKYRGAWYETTTANADWTWTSIGVAPQSQSGYTYTWNVPFAGTDAVASEYVIQGQGYAPIKNVFMGSLREYRVV</sequence>
<evidence type="ECO:0000313" key="2">
    <source>
        <dbReference type="EMBL" id="OGM39733.1"/>
    </source>
</evidence>
<name>A0A1F7ZJW5_9EURO</name>
<dbReference type="PANTHER" id="PTHR35040:SF7">
    <property type="entry name" value="FIBRONECTIN TYPE-III DOMAIN-CONTAINING PROTEIN-RELATED"/>
    <property type="match status" value="1"/>
</dbReference>
<dbReference type="GeneID" id="34455517"/>
<dbReference type="OrthoDB" id="4491566at2759"/>
<comment type="caution">
    <text evidence="2">The sequence shown here is derived from an EMBL/GenBank/DDBJ whole genome shotgun (WGS) entry which is preliminary data.</text>
</comment>
<dbReference type="Gene3D" id="3.40.390.10">
    <property type="entry name" value="Collagenase (Catalytic Domain)"/>
    <property type="match status" value="1"/>
</dbReference>
<dbReference type="GO" id="GO:0008237">
    <property type="term" value="F:metallopeptidase activity"/>
    <property type="evidence" value="ECO:0007669"/>
    <property type="project" value="InterPro"/>
</dbReference>
<reference evidence="2 3" key="1">
    <citation type="journal article" date="2016" name="Genome Biol. Evol.">
        <title>Draft genome sequence of an aflatoxigenic Aspergillus species, A. bombycis.</title>
        <authorList>
            <person name="Moore G.G."/>
            <person name="Mack B.M."/>
            <person name="Beltz S.B."/>
            <person name="Gilbert M.K."/>
        </authorList>
    </citation>
    <scope>NUCLEOTIDE SEQUENCE [LARGE SCALE GENOMIC DNA]</scope>
    <source>
        <strain evidence="3">NRRL 26010</strain>
    </source>
</reference>
<dbReference type="InterPro" id="IPR013783">
    <property type="entry name" value="Ig-like_fold"/>
</dbReference>
<proteinExistence type="predicted"/>
<dbReference type="InterPro" id="IPR021986">
    <property type="entry name" value="Spherulin4"/>
</dbReference>
<evidence type="ECO:0000256" key="1">
    <source>
        <dbReference type="SAM" id="MobiDB-lite"/>
    </source>
</evidence>
<feature type="region of interest" description="Disordered" evidence="1">
    <location>
        <begin position="1"/>
        <end position="26"/>
    </location>
</feature>
<dbReference type="EMBL" id="LYCR01000181">
    <property type="protein sequence ID" value="OGM39733.1"/>
    <property type="molecule type" value="Genomic_DNA"/>
</dbReference>
<gene>
    <name evidence="2" type="ORF">ABOM_012127</name>
</gene>
<accession>A0A1F7ZJW5</accession>
<dbReference type="Proteomes" id="UP000179179">
    <property type="component" value="Unassembled WGS sequence"/>
</dbReference>
<organism evidence="2 3">
    <name type="scientific">Aspergillus bombycis</name>
    <dbReference type="NCBI Taxonomy" id="109264"/>
    <lineage>
        <taxon>Eukaryota</taxon>
        <taxon>Fungi</taxon>
        <taxon>Dikarya</taxon>
        <taxon>Ascomycota</taxon>
        <taxon>Pezizomycotina</taxon>
        <taxon>Eurotiomycetes</taxon>
        <taxon>Eurotiomycetidae</taxon>
        <taxon>Eurotiales</taxon>
        <taxon>Aspergillaceae</taxon>
        <taxon>Aspergillus</taxon>
    </lineage>
</organism>
<evidence type="ECO:0000313" key="3">
    <source>
        <dbReference type="Proteomes" id="UP000179179"/>
    </source>
</evidence>
<evidence type="ECO:0008006" key="4">
    <source>
        <dbReference type="Google" id="ProtNLM"/>
    </source>
</evidence>
<dbReference type="InterPro" id="IPR024079">
    <property type="entry name" value="MetalloPept_cat_dom_sf"/>
</dbReference>
<dbReference type="Pfam" id="PF12138">
    <property type="entry name" value="Spherulin4"/>
    <property type="match status" value="1"/>
</dbReference>